<reference evidence="1" key="1">
    <citation type="submission" date="2014-11" db="EMBL/GenBank/DDBJ databases">
        <authorList>
            <person name="Amaro Gonzalez C."/>
        </authorList>
    </citation>
    <scope>NUCLEOTIDE SEQUENCE</scope>
</reference>
<evidence type="ECO:0000313" key="1">
    <source>
        <dbReference type="EMBL" id="JAH06903.1"/>
    </source>
</evidence>
<sequence>MWKETTKITMQNNCTHLNRQDCCRDRPRLNYFSVGMLFKYCRTTIYSYSEY</sequence>
<accession>A0A0E9PST0</accession>
<proteinExistence type="predicted"/>
<reference evidence="1" key="2">
    <citation type="journal article" date="2015" name="Fish Shellfish Immunol.">
        <title>Early steps in the European eel (Anguilla anguilla)-Vibrio vulnificus interaction in the gills: Role of the RtxA13 toxin.</title>
        <authorList>
            <person name="Callol A."/>
            <person name="Pajuelo D."/>
            <person name="Ebbesson L."/>
            <person name="Teles M."/>
            <person name="MacKenzie S."/>
            <person name="Amaro C."/>
        </authorList>
    </citation>
    <scope>NUCLEOTIDE SEQUENCE</scope>
</reference>
<protein>
    <submittedName>
        <fullName evidence="1">Uncharacterized protein</fullName>
    </submittedName>
</protein>
<organism evidence="1">
    <name type="scientific">Anguilla anguilla</name>
    <name type="common">European freshwater eel</name>
    <name type="synonym">Muraena anguilla</name>
    <dbReference type="NCBI Taxonomy" id="7936"/>
    <lineage>
        <taxon>Eukaryota</taxon>
        <taxon>Metazoa</taxon>
        <taxon>Chordata</taxon>
        <taxon>Craniata</taxon>
        <taxon>Vertebrata</taxon>
        <taxon>Euteleostomi</taxon>
        <taxon>Actinopterygii</taxon>
        <taxon>Neopterygii</taxon>
        <taxon>Teleostei</taxon>
        <taxon>Anguilliformes</taxon>
        <taxon>Anguillidae</taxon>
        <taxon>Anguilla</taxon>
    </lineage>
</organism>
<name>A0A0E9PST0_ANGAN</name>
<dbReference type="EMBL" id="GBXM01101674">
    <property type="protein sequence ID" value="JAH06903.1"/>
    <property type="molecule type" value="Transcribed_RNA"/>
</dbReference>
<dbReference type="AlphaFoldDB" id="A0A0E9PST0"/>